<accession>A0ABQ5HFD7</accession>
<dbReference type="EMBL" id="BQNB010019543">
    <property type="protein sequence ID" value="GJT86410.1"/>
    <property type="molecule type" value="Genomic_DNA"/>
</dbReference>
<evidence type="ECO:0000313" key="5">
    <source>
        <dbReference type="Proteomes" id="UP001151760"/>
    </source>
</evidence>
<dbReference type="Proteomes" id="UP001151760">
    <property type="component" value="Unassembled WGS sequence"/>
</dbReference>
<comment type="caution">
    <text evidence="4">The sequence shown here is derived from an EMBL/GenBank/DDBJ whole genome shotgun (WGS) entry which is preliminary data.</text>
</comment>
<reference evidence="4" key="2">
    <citation type="submission" date="2022-01" db="EMBL/GenBank/DDBJ databases">
        <authorList>
            <person name="Yamashiro T."/>
            <person name="Shiraishi A."/>
            <person name="Satake H."/>
            <person name="Nakayama K."/>
        </authorList>
    </citation>
    <scope>NUCLEOTIDE SEQUENCE</scope>
</reference>
<proteinExistence type="predicted"/>
<dbReference type="InterPro" id="IPR001878">
    <property type="entry name" value="Znf_CCHC"/>
</dbReference>
<feature type="coiled-coil region" evidence="1">
    <location>
        <begin position="236"/>
        <end position="263"/>
    </location>
</feature>
<protein>
    <submittedName>
        <fullName evidence="4">Retrovirus-related pol polyprotein from transposon TNT 1-94</fullName>
    </submittedName>
</protein>
<feature type="domain" description="CCHC-type" evidence="3">
    <location>
        <begin position="424"/>
        <end position="440"/>
    </location>
</feature>
<feature type="compositionally biased region" description="Polar residues" evidence="2">
    <location>
        <begin position="941"/>
        <end position="971"/>
    </location>
</feature>
<keyword evidence="5" id="KW-1185">Reference proteome</keyword>
<dbReference type="Pfam" id="PF13976">
    <property type="entry name" value="gag_pre-integrs"/>
    <property type="match status" value="1"/>
</dbReference>
<dbReference type="Gene3D" id="4.10.60.10">
    <property type="entry name" value="Zinc finger, CCHC-type"/>
    <property type="match status" value="1"/>
</dbReference>
<reference evidence="4" key="1">
    <citation type="journal article" date="2022" name="Int. J. Mol. Sci.">
        <title>Draft Genome of Tanacetum Coccineum: Genomic Comparison of Closely Related Tanacetum-Family Plants.</title>
        <authorList>
            <person name="Yamashiro T."/>
            <person name="Shiraishi A."/>
            <person name="Nakayama K."/>
            <person name="Satake H."/>
        </authorList>
    </citation>
    <scope>NUCLEOTIDE SEQUENCE</scope>
</reference>
<evidence type="ECO:0000256" key="1">
    <source>
        <dbReference type="SAM" id="Coils"/>
    </source>
</evidence>
<gene>
    <name evidence="4" type="ORF">Tco_1068127</name>
</gene>
<organism evidence="4 5">
    <name type="scientific">Tanacetum coccineum</name>
    <dbReference type="NCBI Taxonomy" id="301880"/>
    <lineage>
        <taxon>Eukaryota</taxon>
        <taxon>Viridiplantae</taxon>
        <taxon>Streptophyta</taxon>
        <taxon>Embryophyta</taxon>
        <taxon>Tracheophyta</taxon>
        <taxon>Spermatophyta</taxon>
        <taxon>Magnoliopsida</taxon>
        <taxon>eudicotyledons</taxon>
        <taxon>Gunneridae</taxon>
        <taxon>Pentapetalae</taxon>
        <taxon>asterids</taxon>
        <taxon>campanulids</taxon>
        <taxon>Asterales</taxon>
        <taxon>Asteraceae</taxon>
        <taxon>Asteroideae</taxon>
        <taxon>Anthemideae</taxon>
        <taxon>Anthemidinae</taxon>
        <taxon>Tanacetum</taxon>
    </lineage>
</organism>
<dbReference type="InterPro" id="IPR025724">
    <property type="entry name" value="GAG-pre-integrase_dom"/>
</dbReference>
<keyword evidence="1" id="KW-0175">Coiled coil</keyword>
<name>A0ABQ5HFD7_9ASTR</name>
<sequence>MSYEAFLPEGNTSECAEDSVQLKELMGGHEEEISPTILEAAKTLSRVASQGVSKEKSTDKGKRYRRRARSMAKNIDTILDAEEEINTGREEINTSIKEGCIGVLSDSGTASRRVNREGKAPMVEEDIQATHKTKEQLRQEEAGLEEAIKLQAQLDEEVAKQIHLDKMIAKRMTEGEALTEQQKKRKAQVQFEAQFYTEEDWDTIRAKLEAMPEDIKEEFDRLVPPADGYLWFLLNLEATKAKLKRYGEELQTKTSKKQKINDKDVPAIGEKVVEVKEEEAKVWNNRPEDADDRVLWSDSWTMFDPPRLKLLFGAYHFNKDTLPLKWRPKVSAIEEAKDLVELPLDELIGNLKFMKCNDSDSQNGSEDDDKDDNEFNLMARNFRKFFRNDNRFGCGNRFGNGGNKFGRGCGNGNKGVGSSREPRGCYNYRDKIHLISDCPKPKENKAFVGGAGSDIEDDDQPKKDATYLMVNESQKVCLKRDLRPDDWIVDSGCTKHMTGNIRLFTSYKEYDDGNVVFEMKLCLIFLRSSEYCSIGNYVSQQNMLVSDYDSRIRLFIKGKKYGRIMLDSIDNGPLVYPTVEENRQTRPMKYSKLIKAQQLQDDCDVQKTNIILHGLPPDVYALFNHQEAAKDIWDIVKMLMKGTEFILYPRTQGEDPIECINKAMAFLFVVASRFPPSNNQLKTSSNPRNQATIQDGKVTVQQVQGRQTQSYVGTRNRGIATTSKGNYAAGQPRVVNCYNCQGERHMARQCTQPKRPRNVAWFKEKLMLAEAQEAGQILDEEQLKFLADPRISEALVAHCDLEVLSEVPYSDSYPNNMINQDVQEMYYSEQTHIDNVIAKEHAVISVIDDQETLILEEESRLNMLDKQKDPILIEKKIKISPIDYSNINKIKEDFGKHFVTQKELSAEQAFWLKHSSLSETSDVLLSVMNSTTLNGESVNLGLKSSTSASRSQPTGNKKNDRISQSSSSNMKNKVEVQCRRVKSKSNKKNRVKDPICDAIVKHTMLNANSELICVKCKQCKFDANYDMCFLDFVNDVNVRSKSKSDKKIQDKVFTEVVHMTGNHSQLMNFVSKFLRTVRLKNNQIAKIIGYDNYQLGQVIVSRVYYVEGLEHNLFSVGQFCDADLEVAFWKNTYFIRNLEGVDLLSGSRDTNLYTISLDDMLKNYMIYLLSKASKTKSWLWHCRLSYLNFGTLNKLAKDGLARDIPKLKLKKDHLCSACALSKSKKSSHQPKAKDTNQEKLYLLHMDLCGPMHVESINGKIVATPRAVEIAGLPSSTTIDQDAPSLSTSSTNQQQQSSIISQGVEEPIPNALFNDPCHEHLHDVSTSQEPSSNV</sequence>
<dbReference type="InterPro" id="IPR054722">
    <property type="entry name" value="PolX-like_BBD"/>
</dbReference>
<dbReference type="SMART" id="SM00343">
    <property type="entry name" value="ZnF_C2HC"/>
    <property type="match status" value="2"/>
</dbReference>
<feature type="domain" description="CCHC-type" evidence="3">
    <location>
        <begin position="736"/>
        <end position="752"/>
    </location>
</feature>
<evidence type="ECO:0000256" key="2">
    <source>
        <dbReference type="SAM" id="MobiDB-lite"/>
    </source>
</evidence>
<feature type="compositionally biased region" description="Polar residues" evidence="2">
    <location>
        <begin position="1323"/>
        <end position="1333"/>
    </location>
</feature>
<evidence type="ECO:0000313" key="4">
    <source>
        <dbReference type="EMBL" id="GJT86410.1"/>
    </source>
</evidence>
<feature type="coiled-coil region" evidence="1">
    <location>
        <begin position="127"/>
        <end position="157"/>
    </location>
</feature>
<dbReference type="Pfam" id="PF22936">
    <property type="entry name" value="Pol_BBD"/>
    <property type="match status" value="2"/>
</dbReference>
<evidence type="ECO:0000259" key="3">
    <source>
        <dbReference type="SMART" id="SM00343"/>
    </source>
</evidence>
<feature type="compositionally biased region" description="Low complexity" evidence="2">
    <location>
        <begin position="1284"/>
        <end position="1301"/>
    </location>
</feature>
<feature type="region of interest" description="Disordered" evidence="2">
    <location>
        <begin position="1275"/>
        <end position="1333"/>
    </location>
</feature>
<feature type="region of interest" description="Disordered" evidence="2">
    <location>
        <begin position="941"/>
        <end position="986"/>
    </location>
</feature>